<dbReference type="PANTHER" id="PTHR43677">
    <property type="entry name" value="SHORT-CHAIN DEHYDROGENASE/REDUCTASE"/>
    <property type="match status" value="1"/>
</dbReference>
<dbReference type="InterPro" id="IPR051397">
    <property type="entry name" value="Zn-ADH-like_protein"/>
</dbReference>
<dbReference type="OrthoDB" id="9780520at2"/>
<dbReference type="CDD" id="cd08241">
    <property type="entry name" value="QOR1"/>
    <property type="match status" value="1"/>
</dbReference>
<dbReference type="InterPro" id="IPR020843">
    <property type="entry name" value="ER"/>
</dbReference>
<dbReference type="InterPro" id="IPR011032">
    <property type="entry name" value="GroES-like_sf"/>
</dbReference>
<dbReference type="PANTHER" id="PTHR43677:SF4">
    <property type="entry name" value="QUINONE OXIDOREDUCTASE-LIKE PROTEIN 2"/>
    <property type="match status" value="1"/>
</dbReference>
<dbReference type="Gene3D" id="3.40.50.720">
    <property type="entry name" value="NAD(P)-binding Rossmann-like Domain"/>
    <property type="match status" value="1"/>
</dbReference>
<evidence type="ECO:0000313" key="3">
    <source>
        <dbReference type="Proteomes" id="UP000199470"/>
    </source>
</evidence>
<gene>
    <name evidence="2" type="ORF">SAMN02982985_02631</name>
</gene>
<dbReference type="InterPro" id="IPR036291">
    <property type="entry name" value="NAD(P)-bd_dom_sf"/>
</dbReference>
<reference evidence="2 3" key="1">
    <citation type="submission" date="2016-10" db="EMBL/GenBank/DDBJ databases">
        <authorList>
            <person name="de Groot N.N."/>
        </authorList>
    </citation>
    <scope>NUCLEOTIDE SEQUENCE [LARGE SCALE GENOMIC DNA]</scope>
    <source>
        <strain evidence="2 3">ATCC 43154</strain>
    </source>
</reference>
<dbReference type="RefSeq" id="WP_093388066.1">
    <property type="nucleotide sequence ID" value="NZ_FOTW01000011.1"/>
</dbReference>
<dbReference type="SUPFAM" id="SSF51735">
    <property type="entry name" value="NAD(P)-binding Rossmann-fold domains"/>
    <property type="match status" value="1"/>
</dbReference>
<evidence type="ECO:0000259" key="1">
    <source>
        <dbReference type="SMART" id="SM00829"/>
    </source>
</evidence>
<evidence type="ECO:0000313" key="2">
    <source>
        <dbReference type="EMBL" id="SFM06797.1"/>
    </source>
</evidence>
<dbReference type="Proteomes" id="UP000199470">
    <property type="component" value="Unassembled WGS sequence"/>
</dbReference>
<dbReference type="Gene3D" id="3.90.180.10">
    <property type="entry name" value="Medium-chain alcohol dehydrogenases, catalytic domain"/>
    <property type="match status" value="1"/>
</dbReference>
<dbReference type="STRING" id="758825.SAMN02982985_02631"/>
<dbReference type="EMBL" id="FOTW01000011">
    <property type="protein sequence ID" value="SFM06797.1"/>
    <property type="molecule type" value="Genomic_DNA"/>
</dbReference>
<dbReference type="SUPFAM" id="SSF50129">
    <property type="entry name" value="GroES-like"/>
    <property type="match status" value="1"/>
</dbReference>
<proteinExistence type="predicted"/>
<accession>A0A1I4MUN5</accession>
<dbReference type="AlphaFoldDB" id="A0A1I4MUN5"/>
<dbReference type="SMART" id="SM00829">
    <property type="entry name" value="PKS_ER"/>
    <property type="match status" value="1"/>
</dbReference>
<organism evidence="2 3">
    <name type="scientific">Rugamonas rubra</name>
    <dbReference type="NCBI Taxonomy" id="758825"/>
    <lineage>
        <taxon>Bacteria</taxon>
        <taxon>Pseudomonadati</taxon>
        <taxon>Pseudomonadota</taxon>
        <taxon>Betaproteobacteria</taxon>
        <taxon>Burkholderiales</taxon>
        <taxon>Oxalobacteraceae</taxon>
        <taxon>Telluria group</taxon>
        <taxon>Rugamonas</taxon>
    </lineage>
</organism>
<dbReference type="InterPro" id="IPR013154">
    <property type="entry name" value="ADH-like_N"/>
</dbReference>
<sequence>MKAIVCKAWGLPDSLVVEELAAPLPAAGQVVVEVQAAGVNFPDVLIIQGKYQFKPELPFTPGSEVAGVVSAVAPDVTSFKVGDRVIAFTATGGFGQQLAVPAQALMPMPPGMDFDTAAAITLTYGTSHHAVVDRAALKSGETMLVLGAAGGVGLAAIEIGKALGARVIAAASSDEKLEVCKAHGADAVINYSKEDLREAIKAATGGKGPDVVYDPVGGDYSEAAFRSIAWRGRYLVVGFANGEIPKLPLNLTLLKGASLVGVFWGEFAKREPKANLAAMRELLGWLAEGKIKPRISARYALADTARALEDMAARKVTGKVVILPQA</sequence>
<protein>
    <submittedName>
        <fullName evidence="2">NADPH2:quinone reductase</fullName>
    </submittedName>
</protein>
<dbReference type="Pfam" id="PF08240">
    <property type="entry name" value="ADH_N"/>
    <property type="match status" value="1"/>
</dbReference>
<dbReference type="Pfam" id="PF00107">
    <property type="entry name" value="ADH_zinc_N"/>
    <property type="match status" value="1"/>
</dbReference>
<feature type="domain" description="Enoyl reductase (ER)" evidence="1">
    <location>
        <begin position="10"/>
        <end position="322"/>
    </location>
</feature>
<keyword evidence="3" id="KW-1185">Reference proteome</keyword>
<dbReference type="InterPro" id="IPR013149">
    <property type="entry name" value="ADH-like_C"/>
</dbReference>
<dbReference type="GO" id="GO:0016491">
    <property type="term" value="F:oxidoreductase activity"/>
    <property type="evidence" value="ECO:0007669"/>
    <property type="project" value="InterPro"/>
</dbReference>
<name>A0A1I4MUN5_9BURK</name>